<dbReference type="InterPro" id="IPR017452">
    <property type="entry name" value="GPCR_Rhodpsn_7TM"/>
</dbReference>
<keyword evidence="7 8" id="KW-0807">Transducer</keyword>
<feature type="transmembrane region" description="Helical" evidence="9">
    <location>
        <begin position="149"/>
        <end position="165"/>
    </location>
</feature>
<evidence type="ECO:0000256" key="7">
    <source>
        <dbReference type="ARBA" id="ARBA00023224"/>
    </source>
</evidence>
<dbReference type="PRINTS" id="PR00237">
    <property type="entry name" value="GPCRRHODOPSN"/>
</dbReference>
<organism evidence="11 12">
    <name type="scientific">Callorhinchus milii</name>
    <name type="common">Ghost shark</name>
    <dbReference type="NCBI Taxonomy" id="7868"/>
    <lineage>
        <taxon>Eukaryota</taxon>
        <taxon>Metazoa</taxon>
        <taxon>Chordata</taxon>
        <taxon>Craniata</taxon>
        <taxon>Vertebrata</taxon>
        <taxon>Chondrichthyes</taxon>
        <taxon>Holocephali</taxon>
        <taxon>Chimaeriformes</taxon>
        <taxon>Callorhinchidae</taxon>
        <taxon>Callorhinchus</taxon>
    </lineage>
</organism>
<reference evidence="12" key="3">
    <citation type="journal article" date="2014" name="Nature">
        <title>Elephant shark genome provides unique insights into gnathostome evolution.</title>
        <authorList>
            <consortium name="International Elephant Shark Genome Sequencing Consortium"/>
            <person name="Venkatesh B."/>
            <person name="Lee A.P."/>
            <person name="Ravi V."/>
            <person name="Maurya A.K."/>
            <person name="Lian M.M."/>
            <person name="Swann J.B."/>
            <person name="Ohta Y."/>
            <person name="Flajnik M.F."/>
            <person name="Sutoh Y."/>
            <person name="Kasahara M."/>
            <person name="Hoon S."/>
            <person name="Gangu V."/>
            <person name="Roy S.W."/>
            <person name="Irimia M."/>
            <person name="Korzh V."/>
            <person name="Kondrychyn I."/>
            <person name="Lim Z.W."/>
            <person name="Tay B.H."/>
            <person name="Tohari S."/>
            <person name="Kong K.W."/>
            <person name="Ho S."/>
            <person name="Lorente-Galdos B."/>
            <person name="Quilez J."/>
            <person name="Marques-Bonet T."/>
            <person name="Raney B.J."/>
            <person name="Ingham P.W."/>
            <person name="Tay A."/>
            <person name="Hillier L.W."/>
            <person name="Minx P."/>
            <person name="Boehm T."/>
            <person name="Wilson R.K."/>
            <person name="Brenner S."/>
            <person name="Warren W.C."/>
        </authorList>
    </citation>
    <scope>NUCLEOTIDE SEQUENCE [LARGE SCALE GENOMIC DNA]</scope>
</reference>
<dbReference type="Pfam" id="PF00001">
    <property type="entry name" value="7tm_1"/>
    <property type="match status" value="1"/>
</dbReference>
<evidence type="ECO:0000256" key="4">
    <source>
        <dbReference type="ARBA" id="ARBA00022989"/>
    </source>
</evidence>
<comment type="subcellular location">
    <subcellularLocation>
        <location evidence="1">Cell membrane</location>
        <topology evidence="1">Multi-pass membrane protein</topology>
    </subcellularLocation>
</comment>
<dbReference type="Ensembl" id="ENSCMIT00000003646.1">
    <property type="protein sequence ID" value="ENSCMIP00000003507.1"/>
    <property type="gene ID" value="ENSCMIG00000002124.1"/>
</dbReference>
<feature type="domain" description="G-protein coupled receptors family 1 profile" evidence="10">
    <location>
        <begin position="51"/>
        <end position="166"/>
    </location>
</feature>
<sequence>MFGPRHLTVQRFGTVPFFYNNSRKTLSNHWRTKDKLVVALGLSVCVIVILANILVILAIIVNRRFHYPIYYLLGNLAAADLFAGIAYLYLMFHTGPRTRELTVKTWFIRQGLIDTSLTASVANLLAIAVERHQTVFQMQLHSTMSNQRVIILIVCIWVTAIIMGLI</sequence>
<dbReference type="InParanoid" id="A0A4W3GKA4"/>
<dbReference type="GO" id="GO:0005886">
    <property type="term" value="C:plasma membrane"/>
    <property type="evidence" value="ECO:0007669"/>
    <property type="project" value="UniProtKB-SubCell"/>
</dbReference>
<keyword evidence="12" id="KW-1185">Reference proteome</keyword>
<name>A0A4W3GKA4_CALMI</name>
<evidence type="ECO:0000256" key="3">
    <source>
        <dbReference type="ARBA" id="ARBA00022692"/>
    </source>
</evidence>
<feature type="transmembrane region" description="Helical" evidence="9">
    <location>
        <begin position="111"/>
        <end position="129"/>
    </location>
</feature>
<dbReference type="OMA" id="NCACHFA"/>
<evidence type="ECO:0000256" key="6">
    <source>
        <dbReference type="ARBA" id="ARBA00023136"/>
    </source>
</evidence>
<dbReference type="SUPFAM" id="SSF81321">
    <property type="entry name" value="Family A G protein-coupled receptor-like"/>
    <property type="match status" value="1"/>
</dbReference>
<dbReference type="Gene3D" id="1.20.1070.10">
    <property type="entry name" value="Rhodopsin 7-helix transmembrane proteins"/>
    <property type="match status" value="1"/>
</dbReference>
<proteinExistence type="inferred from homology"/>
<comment type="similarity">
    <text evidence="8">Belongs to the G-protein coupled receptor 1 family.</text>
</comment>
<keyword evidence="3 8" id="KW-0812">Transmembrane</keyword>
<evidence type="ECO:0000256" key="9">
    <source>
        <dbReference type="SAM" id="Phobius"/>
    </source>
</evidence>
<feature type="transmembrane region" description="Helical" evidence="9">
    <location>
        <begin position="67"/>
        <end position="90"/>
    </location>
</feature>
<keyword evidence="5 8" id="KW-0297">G-protein coupled receptor</keyword>
<reference evidence="12" key="1">
    <citation type="journal article" date="2006" name="Science">
        <title>Ancient noncoding elements conserved in the human genome.</title>
        <authorList>
            <person name="Venkatesh B."/>
            <person name="Kirkness E.F."/>
            <person name="Loh Y.H."/>
            <person name="Halpern A.L."/>
            <person name="Lee A.P."/>
            <person name="Johnson J."/>
            <person name="Dandona N."/>
            <person name="Viswanathan L.D."/>
            <person name="Tay A."/>
            <person name="Venter J.C."/>
            <person name="Strausberg R.L."/>
            <person name="Brenner S."/>
        </authorList>
    </citation>
    <scope>NUCLEOTIDE SEQUENCE [LARGE SCALE GENOMIC DNA]</scope>
</reference>
<dbReference type="GeneTree" id="ENSGT01120000271896"/>
<protein>
    <submittedName>
        <fullName evidence="11">Lysophosphatidic acid receptor 2a</fullName>
    </submittedName>
</protein>
<dbReference type="AlphaFoldDB" id="A0A4W3GKA4"/>
<reference evidence="11" key="4">
    <citation type="submission" date="2025-08" db="UniProtKB">
        <authorList>
            <consortium name="Ensembl"/>
        </authorList>
    </citation>
    <scope>IDENTIFICATION</scope>
</reference>
<evidence type="ECO:0000313" key="11">
    <source>
        <dbReference type="Ensembl" id="ENSCMIP00000003507.1"/>
    </source>
</evidence>
<reference evidence="12" key="2">
    <citation type="journal article" date="2007" name="PLoS Biol.">
        <title>Survey sequencing and comparative analysis of the elephant shark (Callorhinchus milii) genome.</title>
        <authorList>
            <person name="Venkatesh B."/>
            <person name="Kirkness E.F."/>
            <person name="Loh Y.H."/>
            <person name="Halpern A.L."/>
            <person name="Lee A.P."/>
            <person name="Johnson J."/>
            <person name="Dandona N."/>
            <person name="Viswanathan L.D."/>
            <person name="Tay A."/>
            <person name="Venter J.C."/>
            <person name="Strausberg R.L."/>
            <person name="Brenner S."/>
        </authorList>
    </citation>
    <scope>NUCLEOTIDE SEQUENCE [LARGE SCALE GENOMIC DNA]</scope>
</reference>
<accession>A0A4W3GKA4</accession>
<dbReference type="PRINTS" id="PR01148">
    <property type="entry name" value="EDG2RECEPTOR"/>
</dbReference>
<keyword evidence="6 9" id="KW-0472">Membrane</keyword>
<dbReference type="PANTHER" id="PTHR22750">
    <property type="entry name" value="G-PROTEIN COUPLED RECEPTOR"/>
    <property type="match status" value="1"/>
</dbReference>
<keyword evidence="2" id="KW-1003">Cell membrane</keyword>
<dbReference type="InterPro" id="IPR000276">
    <property type="entry name" value="GPCR_Rhodpsn"/>
</dbReference>
<evidence type="ECO:0000256" key="8">
    <source>
        <dbReference type="RuleBase" id="RU000688"/>
    </source>
</evidence>
<evidence type="ECO:0000259" key="10">
    <source>
        <dbReference type="PROSITE" id="PS50262"/>
    </source>
</evidence>
<dbReference type="STRING" id="7868.ENSCMIP00000003507"/>
<dbReference type="InterPro" id="IPR002277">
    <property type="entry name" value="LPA_rcpt_EDG2"/>
</dbReference>
<evidence type="ECO:0000256" key="5">
    <source>
        <dbReference type="ARBA" id="ARBA00023040"/>
    </source>
</evidence>
<keyword evidence="4 9" id="KW-1133">Transmembrane helix</keyword>
<reference evidence="11" key="5">
    <citation type="submission" date="2025-09" db="UniProtKB">
        <authorList>
            <consortium name="Ensembl"/>
        </authorList>
    </citation>
    <scope>IDENTIFICATION</scope>
</reference>
<dbReference type="PROSITE" id="PS00237">
    <property type="entry name" value="G_PROTEIN_RECEP_F1_1"/>
    <property type="match status" value="1"/>
</dbReference>
<evidence type="ECO:0000256" key="1">
    <source>
        <dbReference type="ARBA" id="ARBA00004651"/>
    </source>
</evidence>
<feature type="transmembrane region" description="Helical" evidence="9">
    <location>
        <begin position="36"/>
        <end position="61"/>
    </location>
</feature>
<dbReference type="Proteomes" id="UP000314986">
    <property type="component" value="Unassembled WGS sequence"/>
</dbReference>
<evidence type="ECO:0000313" key="12">
    <source>
        <dbReference type="Proteomes" id="UP000314986"/>
    </source>
</evidence>
<evidence type="ECO:0000256" key="2">
    <source>
        <dbReference type="ARBA" id="ARBA00022475"/>
    </source>
</evidence>
<dbReference type="PROSITE" id="PS50262">
    <property type="entry name" value="G_PROTEIN_RECEP_F1_2"/>
    <property type="match status" value="1"/>
</dbReference>
<keyword evidence="8" id="KW-0675">Receptor</keyword>
<dbReference type="GO" id="GO:0070915">
    <property type="term" value="F:lysophosphatidic acid receptor activity"/>
    <property type="evidence" value="ECO:0007669"/>
    <property type="project" value="InterPro"/>
</dbReference>